<dbReference type="Proteomes" id="UP001222325">
    <property type="component" value="Unassembled WGS sequence"/>
</dbReference>
<comment type="caution">
    <text evidence="2">The sequence shown here is derived from an EMBL/GenBank/DDBJ whole genome shotgun (WGS) entry which is preliminary data.</text>
</comment>
<dbReference type="EMBL" id="JARJCN010000047">
    <property type="protein sequence ID" value="KAJ7082055.1"/>
    <property type="molecule type" value="Genomic_DNA"/>
</dbReference>
<evidence type="ECO:0000313" key="2">
    <source>
        <dbReference type="EMBL" id="KAJ7082055.1"/>
    </source>
</evidence>
<feature type="compositionally biased region" description="Low complexity" evidence="1">
    <location>
        <begin position="116"/>
        <end position="126"/>
    </location>
</feature>
<evidence type="ECO:0000256" key="1">
    <source>
        <dbReference type="SAM" id="MobiDB-lite"/>
    </source>
</evidence>
<reference evidence="2" key="1">
    <citation type="submission" date="2023-03" db="EMBL/GenBank/DDBJ databases">
        <title>Massive genome expansion in bonnet fungi (Mycena s.s.) driven by repeated elements and novel gene families across ecological guilds.</title>
        <authorList>
            <consortium name="Lawrence Berkeley National Laboratory"/>
            <person name="Harder C.B."/>
            <person name="Miyauchi S."/>
            <person name="Viragh M."/>
            <person name="Kuo A."/>
            <person name="Thoen E."/>
            <person name="Andreopoulos B."/>
            <person name="Lu D."/>
            <person name="Skrede I."/>
            <person name="Drula E."/>
            <person name="Henrissat B."/>
            <person name="Morin E."/>
            <person name="Kohler A."/>
            <person name="Barry K."/>
            <person name="LaButti K."/>
            <person name="Morin E."/>
            <person name="Salamov A."/>
            <person name="Lipzen A."/>
            <person name="Mereny Z."/>
            <person name="Hegedus B."/>
            <person name="Baldrian P."/>
            <person name="Stursova M."/>
            <person name="Weitz H."/>
            <person name="Taylor A."/>
            <person name="Grigoriev I.V."/>
            <person name="Nagy L.G."/>
            <person name="Martin F."/>
            <person name="Kauserud H."/>
        </authorList>
    </citation>
    <scope>NUCLEOTIDE SEQUENCE</scope>
    <source>
        <strain evidence="2">CBHHK173m</strain>
    </source>
</reference>
<gene>
    <name evidence="2" type="ORF">B0H15DRAFT_444087</name>
</gene>
<dbReference type="AlphaFoldDB" id="A0AAD6XR83"/>
<feature type="compositionally biased region" description="Basic and acidic residues" evidence="1">
    <location>
        <begin position="137"/>
        <end position="166"/>
    </location>
</feature>
<keyword evidence="3" id="KW-1185">Reference proteome</keyword>
<feature type="region of interest" description="Disordered" evidence="1">
    <location>
        <begin position="116"/>
        <end position="166"/>
    </location>
</feature>
<protein>
    <submittedName>
        <fullName evidence="2">Uncharacterized protein</fullName>
    </submittedName>
</protein>
<organism evidence="2 3">
    <name type="scientific">Mycena belliarum</name>
    <dbReference type="NCBI Taxonomy" id="1033014"/>
    <lineage>
        <taxon>Eukaryota</taxon>
        <taxon>Fungi</taxon>
        <taxon>Dikarya</taxon>
        <taxon>Basidiomycota</taxon>
        <taxon>Agaricomycotina</taxon>
        <taxon>Agaricomycetes</taxon>
        <taxon>Agaricomycetidae</taxon>
        <taxon>Agaricales</taxon>
        <taxon>Marasmiineae</taxon>
        <taxon>Mycenaceae</taxon>
        <taxon>Mycena</taxon>
    </lineage>
</organism>
<accession>A0AAD6XR83</accession>
<evidence type="ECO:0000313" key="3">
    <source>
        <dbReference type="Proteomes" id="UP001222325"/>
    </source>
</evidence>
<proteinExistence type="predicted"/>
<name>A0AAD6XR83_9AGAR</name>
<sequence>MEDGGLHACTPCAHFATPPRRPPLDAAHRSLNETLREDNTYVQLDSSMVRSSAHALLTASESPECLTARALESRVKASPCPLSASTLAPRSPSFHLQHRHLCRLCRALKISRSQSSSPVCVSGRSPRTPHTALGEPRSARRATEGRTRGQHDGRNTEEKQDEALRKDSVTSPWGRCVVAGGERAVPAVYSAVLPSVGSCVLDTTRRHCLRQRRLKPLPLQRARLLHALARPAQFDRGPGIVHRAPVRQQSRRPCIASAGAPTAPPTLHAHRRPQVRMISCWD</sequence>